<keyword evidence="1" id="KW-0732">Signal</keyword>
<reference evidence="2 3" key="1">
    <citation type="submission" date="2018-05" db="EMBL/GenBank/DDBJ databases">
        <title>Genetic diversity of glacier-inhabiting Cryobacterium bacteria in China and description of Cryobacterium mengkeensis sp. nov. and Arthrobacter glacialis sp. nov.</title>
        <authorList>
            <person name="Liu Q."/>
            <person name="Xin Y.-H."/>
        </authorList>
    </citation>
    <scope>NUCLEOTIDE SEQUENCE [LARGE SCALE GENOMIC DNA]</scope>
    <source>
        <strain evidence="2 3">LI2</strain>
    </source>
</reference>
<sequence length="233" mass="24436">MDSKANKTSGSRRRSLAAAAALAAAAMCVSPILAATATTPSSATASSADQAKSGHYNQSATDFRRALGMPLEDAGGGWHAVLGRAAENLKTDLEGGGFNVNAMELDFAHKLATAYVAGPLPDPATFARYSRAARAEGFETHLAGVWRTEAAAKRQMDRIADDARELAKRGIHLGVMGVVAQTGMVRVDVYDGTAEKADYLTRSYGPQGLHLNIGDVPHVYEPVLYGAAPPPAR</sequence>
<dbReference type="PROSITE" id="PS51318">
    <property type="entry name" value="TAT"/>
    <property type="match status" value="1"/>
</dbReference>
<gene>
    <name evidence="2" type="ORF">CVV68_02215</name>
</gene>
<evidence type="ECO:0000313" key="3">
    <source>
        <dbReference type="Proteomes" id="UP000247832"/>
    </source>
</evidence>
<dbReference type="EMBL" id="QJVD01000002">
    <property type="protein sequence ID" value="PYI69245.1"/>
    <property type="molecule type" value="Genomic_DNA"/>
</dbReference>
<keyword evidence="3" id="KW-1185">Reference proteome</keyword>
<accession>A0A2V5LC79</accession>
<evidence type="ECO:0000256" key="1">
    <source>
        <dbReference type="SAM" id="SignalP"/>
    </source>
</evidence>
<dbReference type="AlphaFoldDB" id="A0A2V5LC79"/>
<protein>
    <submittedName>
        <fullName evidence="2">Uncharacterized protein</fullName>
    </submittedName>
</protein>
<proteinExistence type="predicted"/>
<dbReference type="Proteomes" id="UP000247832">
    <property type="component" value="Unassembled WGS sequence"/>
</dbReference>
<dbReference type="InterPro" id="IPR006311">
    <property type="entry name" value="TAT_signal"/>
</dbReference>
<comment type="caution">
    <text evidence="2">The sequence shown here is derived from an EMBL/GenBank/DDBJ whole genome shotgun (WGS) entry which is preliminary data.</text>
</comment>
<feature type="chain" id="PRO_5016097837" evidence="1">
    <location>
        <begin position="35"/>
        <end position="233"/>
    </location>
</feature>
<feature type="signal peptide" evidence="1">
    <location>
        <begin position="1"/>
        <end position="34"/>
    </location>
</feature>
<name>A0A2V5LC79_9MICC</name>
<evidence type="ECO:0000313" key="2">
    <source>
        <dbReference type="EMBL" id="PYI69245.1"/>
    </source>
</evidence>
<dbReference type="RefSeq" id="WP_110499387.1">
    <property type="nucleotide sequence ID" value="NZ_QJVD01000002.1"/>
</dbReference>
<organism evidence="2 3">
    <name type="scientific">Arthrobacter livingstonensis</name>
    <dbReference type="NCBI Taxonomy" id="670078"/>
    <lineage>
        <taxon>Bacteria</taxon>
        <taxon>Bacillati</taxon>
        <taxon>Actinomycetota</taxon>
        <taxon>Actinomycetes</taxon>
        <taxon>Micrococcales</taxon>
        <taxon>Micrococcaceae</taxon>
        <taxon>Arthrobacter</taxon>
    </lineage>
</organism>